<dbReference type="InterPro" id="IPR011006">
    <property type="entry name" value="CheY-like_superfamily"/>
</dbReference>
<keyword evidence="6" id="KW-0597">Phosphoprotein</keyword>
<comment type="function">
    <text evidence="5">May play the central regulatory role in sporulation. It may be an element of the effector pathway responsible for the activation of sporulation genes in response to nutritional stress. Spo0A may act in concert with spo0H (a sigma factor) to control the expression of some genes that are critical to the sporulation process.</text>
</comment>
<keyword evidence="11" id="KW-1185">Reference proteome</keyword>
<dbReference type="PROSITE" id="PS50110">
    <property type="entry name" value="RESPONSE_REGULATORY"/>
    <property type="match status" value="1"/>
</dbReference>
<evidence type="ECO:0000313" key="11">
    <source>
        <dbReference type="Proteomes" id="UP000008457"/>
    </source>
</evidence>
<dbReference type="eggNOG" id="COG2207">
    <property type="taxonomic scope" value="Bacteria"/>
</dbReference>
<keyword evidence="7" id="KW-0175">Coiled coil</keyword>
<feature type="domain" description="HTH araC/xylS-type" evidence="8">
    <location>
        <begin position="422"/>
        <end position="520"/>
    </location>
</feature>
<keyword evidence="2" id="KW-0805">Transcription regulation</keyword>
<dbReference type="GO" id="GO:0000160">
    <property type="term" value="P:phosphorelay signal transduction system"/>
    <property type="evidence" value="ECO:0007669"/>
    <property type="project" value="InterPro"/>
</dbReference>
<dbReference type="InterPro" id="IPR020449">
    <property type="entry name" value="Tscrpt_reg_AraC-type_HTH"/>
</dbReference>
<accession>F4A118</accession>
<dbReference type="Gene3D" id="3.40.50.2300">
    <property type="match status" value="1"/>
</dbReference>
<sequence>MYKVIIVDDESVIRESLANLVDWPSLGFEVAARFRDGQEAIDYITKAPVDVILTDIKMTFVSGLDVAKYVHENKLPIKVVLISGYKEFEFARQAISYNVVHYLLKPTRLSEINRIFKDIKLQLDKEDQEKRQYQELIPILQEQFLFDLVMGAIRDEKEIKRRIALLGMDISLGNRCCVISVKLSQFEQYLNSQWEYGKDNFYTAIRNILRGQQDNVNYFPIYDMQDNQSVIQVLAVSSVDTSEDLLRQGVERHFDAVKQSIEGLFGLKISIDIHRIYENIIEMVADNKSIMHAVDFKNTGNAQAMDVEAIDKFSEPYKLFMSYISAGNIEAVRNLFDGFMAEIGGMDVRTVRDFVVKLFAMLSNKLEEIGVNMYIASDRFNYDDILKSKNIEAMRRWGRAVLDDITAYMSRYREASDKKVIQQAKQFMMKNYYKDISLEDVADYVFLSPVYFSRFFKEQTSENFVDYLISIRMKKAMELLAKPQYKIYDVASMVGYKSAKYFSRLFKDYTGFTPSEYRHNFLEGSAKADE</sequence>
<reference evidence="10 11" key="2">
    <citation type="journal article" date="2011" name="Stand. Genomic Sci.">
        <title>Complete genome sequence of Mahella australiensis type strain (50-1 BON).</title>
        <authorList>
            <person name="Sikorski J."/>
            <person name="Teshima H."/>
            <person name="Nolan M."/>
            <person name="Lucas S."/>
            <person name="Hammon N."/>
            <person name="Deshpande S."/>
            <person name="Cheng J.F."/>
            <person name="Pitluck S."/>
            <person name="Liolios K."/>
            <person name="Pagani I."/>
            <person name="Ivanova N."/>
            <person name="Huntemann M."/>
            <person name="Mavromatis K."/>
            <person name="Ovchinikova G."/>
            <person name="Pati A."/>
            <person name="Tapia R."/>
            <person name="Han C."/>
            <person name="Goodwin L."/>
            <person name="Chen A."/>
            <person name="Palaniappan K."/>
            <person name="Land M."/>
            <person name="Hauser L."/>
            <person name="Ngatchou-Djao O.D."/>
            <person name="Rohde M."/>
            <person name="Pukall R."/>
            <person name="Spring S."/>
            <person name="Abt B."/>
            <person name="Goker M."/>
            <person name="Detter J.C."/>
            <person name="Woyke T."/>
            <person name="Bristow J."/>
            <person name="Markowitz V."/>
            <person name="Hugenholtz P."/>
            <person name="Eisen J.A."/>
            <person name="Kyrpides N.C."/>
            <person name="Klenk H.P."/>
            <person name="Lapidus A."/>
        </authorList>
    </citation>
    <scope>NUCLEOTIDE SEQUENCE [LARGE SCALE GENOMIC DNA]</scope>
    <source>
        <strain evidence="11">DSM 15567 / CIP 107919 / 50-1 BON</strain>
    </source>
</reference>
<dbReference type="InterPro" id="IPR009057">
    <property type="entry name" value="Homeodomain-like_sf"/>
</dbReference>
<dbReference type="AlphaFoldDB" id="F4A118"/>
<dbReference type="Pfam" id="PF12833">
    <property type="entry name" value="HTH_18"/>
    <property type="match status" value="1"/>
</dbReference>
<dbReference type="eggNOG" id="COG4753">
    <property type="taxonomic scope" value="Bacteria"/>
</dbReference>
<dbReference type="HOGENOM" id="CLU_000445_5_0_9"/>
<dbReference type="PROSITE" id="PS00041">
    <property type="entry name" value="HTH_ARAC_FAMILY_1"/>
    <property type="match status" value="1"/>
</dbReference>
<feature type="modified residue" description="4-aspartylphosphate" evidence="6">
    <location>
        <position position="55"/>
    </location>
</feature>
<dbReference type="GO" id="GO:0003700">
    <property type="term" value="F:DNA-binding transcription factor activity"/>
    <property type="evidence" value="ECO:0007669"/>
    <property type="project" value="InterPro"/>
</dbReference>
<keyword evidence="3" id="KW-0238">DNA-binding</keyword>
<dbReference type="PANTHER" id="PTHR43280">
    <property type="entry name" value="ARAC-FAMILY TRANSCRIPTIONAL REGULATOR"/>
    <property type="match status" value="1"/>
</dbReference>
<dbReference type="EMBL" id="CP002360">
    <property type="protein sequence ID" value="AEE95921.1"/>
    <property type="molecule type" value="Genomic_DNA"/>
</dbReference>
<dbReference type="Gene3D" id="1.10.10.60">
    <property type="entry name" value="Homeodomain-like"/>
    <property type="match status" value="2"/>
</dbReference>
<dbReference type="RefSeq" id="WP_013780351.1">
    <property type="nucleotide sequence ID" value="NC_015520.1"/>
</dbReference>
<evidence type="ECO:0000313" key="10">
    <source>
        <dbReference type="EMBL" id="AEE95921.1"/>
    </source>
</evidence>
<reference evidence="11" key="1">
    <citation type="submission" date="2010-11" db="EMBL/GenBank/DDBJ databases">
        <title>The complete genome of Mahella australiensis DSM 15567.</title>
        <authorList>
            <consortium name="US DOE Joint Genome Institute (JGI-PGF)"/>
            <person name="Lucas S."/>
            <person name="Copeland A."/>
            <person name="Lapidus A."/>
            <person name="Bruce D."/>
            <person name="Goodwin L."/>
            <person name="Pitluck S."/>
            <person name="Kyrpides N."/>
            <person name="Mavromatis K."/>
            <person name="Pagani I."/>
            <person name="Ivanova N."/>
            <person name="Teshima H."/>
            <person name="Brettin T."/>
            <person name="Detter J.C."/>
            <person name="Han C."/>
            <person name="Tapia R."/>
            <person name="Land M."/>
            <person name="Hauser L."/>
            <person name="Markowitz V."/>
            <person name="Cheng J.-F."/>
            <person name="Hugenholtz P."/>
            <person name="Woyke T."/>
            <person name="Wu D."/>
            <person name="Spring S."/>
            <person name="Pukall R."/>
            <person name="Steenblock K."/>
            <person name="Schneider S."/>
            <person name="Klenk H.-P."/>
            <person name="Eisen J.A."/>
        </authorList>
    </citation>
    <scope>NUCLEOTIDE SEQUENCE [LARGE SCALE GENOMIC DNA]</scope>
    <source>
        <strain evidence="11">DSM 15567 / CIP 107919 / 50-1 BON</strain>
    </source>
</reference>
<dbReference type="InterPro" id="IPR001789">
    <property type="entry name" value="Sig_transdc_resp-reg_receiver"/>
</dbReference>
<gene>
    <name evidence="10" type="ordered locus">Mahau_0720</name>
</gene>
<protein>
    <recommendedName>
        <fullName evidence="1">Stage 0 sporulation protein A homolog</fullName>
    </recommendedName>
</protein>
<dbReference type="InterPro" id="IPR018062">
    <property type="entry name" value="HTH_AraC-typ_CS"/>
</dbReference>
<evidence type="ECO:0000256" key="1">
    <source>
        <dbReference type="ARBA" id="ARBA00018672"/>
    </source>
</evidence>
<dbReference type="PRINTS" id="PR00032">
    <property type="entry name" value="HTHARAC"/>
</dbReference>
<dbReference type="SUPFAM" id="SSF52172">
    <property type="entry name" value="CheY-like"/>
    <property type="match status" value="1"/>
</dbReference>
<dbReference type="CDD" id="cd17536">
    <property type="entry name" value="REC_YesN-like"/>
    <property type="match status" value="1"/>
</dbReference>
<dbReference type="GO" id="GO:0043565">
    <property type="term" value="F:sequence-specific DNA binding"/>
    <property type="evidence" value="ECO:0007669"/>
    <property type="project" value="InterPro"/>
</dbReference>
<dbReference type="PROSITE" id="PS01124">
    <property type="entry name" value="HTH_ARAC_FAMILY_2"/>
    <property type="match status" value="1"/>
</dbReference>
<dbReference type="STRING" id="697281.Mahau_0720"/>
<dbReference type="PANTHER" id="PTHR43280:SF28">
    <property type="entry name" value="HTH-TYPE TRANSCRIPTIONAL ACTIVATOR RHAS"/>
    <property type="match status" value="1"/>
</dbReference>
<evidence type="ECO:0000256" key="3">
    <source>
        <dbReference type="ARBA" id="ARBA00023125"/>
    </source>
</evidence>
<name>F4A118_MAHA5</name>
<dbReference type="InterPro" id="IPR018060">
    <property type="entry name" value="HTH_AraC"/>
</dbReference>
<evidence type="ECO:0000256" key="2">
    <source>
        <dbReference type="ARBA" id="ARBA00023015"/>
    </source>
</evidence>
<keyword evidence="4" id="KW-0804">Transcription</keyword>
<dbReference type="SUPFAM" id="SSF46689">
    <property type="entry name" value="Homeodomain-like"/>
    <property type="match status" value="2"/>
</dbReference>
<evidence type="ECO:0000259" key="8">
    <source>
        <dbReference type="PROSITE" id="PS01124"/>
    </source>
</evidence>
<evidence type="ECO:0000259" key="9">
    <source>
        <dbReference type="PROSITE" id="PS50110"/>
    </source>
</evidence>
<dbReference type="Pfam" id="PF00072">
    <property type="entry name" value="Response_reg"/>
    <property type="match status" value="1"/>
</dbReference>
<feature type="domain" description="Response regulatory" evidence="9">
    <location>
        <begin position="3"/>
        <end position="120"/>
    </location>
</feature>
<organism evidence="10 11">
    <name type="scientific">Mahella australiensis (strain DSM 15567 / CIP 107919 / 50-1 BON)</name>
    <dbReference type="NCBI Taxonomy" id="697281"/>
    <lineage>
        <taxon>Bacteria</taxon>
        <taxon>Bacillati</taxon>
        <taxon>Bacillota</taxon>
        <taxon>Clostridia</taxon>
        <taxon>Thermoanaerobacterales</taxon>
        <taxon>Thermoanaerobacterales Family IV. Incertae Sedis</taxon>
        <taxon>Mahella</taxon>
    </lineage>
</organism>
<evidence type="ECO:0000256" key="4">
    <source>
        <dbReference type="ARBA" id="ARBA00023163"/>
    </source>
</evidence>
<dbReference type="SMART" id="SM00448">
    <property type="entry name" value="REC"/>
    <property type="match status" value="1"/>
</dbReference>
<evidence type="ECO:0000256" key="7">
    <source>
        <dbReference type="SAM" id="Coils"/>
    </source>
</evidence>
<proteinExistence type="predicted"/>
<dbReference type="KEGG" id="mas:Mahau_0720"/>
<evidence type="ECO:0000256" key="5">
    <source>
        <dbReference type="ARBA" id="ARBA00024867"/>
    </source>
</evidence>
<dbReference type="SMART" id="SM00342">
    <property type="entry name" value="HTH_ARAC"/>
    <property type="match status" value="1"/>
</dbReference>
<dbReference type="Proteomes" id="UP000008457">
    <property type="component" value="Chromosome"/>
</dbReference>
<feature type="coiled-coil region" evidence="7">
    <location>
        <begin position="116"/>
        <end position="143"/>
    </location>
</feature>
<evidence type="ECO:0000256" key="6">
    <source>
        <dbReference type="PROSITE-ProRule" id="PRU00169"/>
    </source>
</evidence>